<dbReference type="CDD" id="cd06261">
    <property type="entry name" value="TM_PBP2"/>
    <property type="match status" value="1"/>
</dbReference>
<dbReference type="GO" id="GO:0055085">
    <property type="term" value="P:transmembrane transport"/>
    <property type="evidence" value="ECO:0007669"/>
    <property type="project" value="InterPro"/>
</dbReference>
<comment type="subcellular location">
    <subcellularLocation>
        <location evidence="1 7">Cell membrane</location>
        <topology evidence="1 7">Multi-pass membrane protein</topology>
    </subcellularLocation>
</comment>
<dbReference type="Pfam" id="PF00528">
    <property type="entry name" value="BPD_transp_1"/>
    <property type="match status" value="1"/>
</dbReference>
<dbReference type="PANTHER" id="PTHR30151:SF0">
    <property type="entry name" value="ABC TRANSPORTER PERMEASE PROTEIN MJ0413-RELATED"/>
    <property type="match status" value="1"/>
</dbReference>
<evidence type="ECO:0000313" key="11">
    <source>
        <dbReference type="Proteomes" id="UP000185687"/>
    </source>
</evidence>
<dbReference type="EMBL" id="FTNP01000008">
    <property type="protein sequence ID" value="SIS05495.1"/>
    <property type="molecule type" value="Genomic_DNA"/>
</dbReference>
<evidence type="ECO:0000256" key="2">
    <source>
        <dbReference type="ARBA" id="ARBA00022448"/>
    </source>
</evidence>
<evidence type="ECO:0000256" key="7">
    <source>
        <dbReference type="RuleBase" id="RU363032"/>
    </source>
</evidence>
<dbReference type="OrthoDB" id="50379at2157"/>
<dbReference type="Gene3D" id="1.10.3720.10">
    <property type="entry name" value="MetI-like"/>
    <property type="match status" value="1"/>
</dbReference>
<evidence type="ECO:0000256" key="3">
    <source>
        <dbReference type="ARBA" id="ARBA00022475"/>
    </source>
</evidence>
<gene>
    <name evidence="9" type="ORF">BB347_17900</name>
    <name evidence="10" type="ORF">SAMN05421809_3588</name>
</gene>
<dbReference type="AlphaFoldDB" id="A0A1N7FYZ1"/>
<dbReference type="Proteomes" id="UP000187321">
    <property type="component" value="Plasmid unnamed2"/>
</dbReference>
<dbReference type="PROSITE" id="PS50928">
    <property type="entry name" value="ABC_TM1"/>
    <property type="match status" value="1"/>
</dbReference>
<keyword evidence="6 7" id="KW-0472">Membrane</keyword>
<dbReference type="KEGG" id="hda:BB347_17900"/>
<protein>
    <submittedName>
        <fullName evidence="10">NitT/TauT family transport system permease protein</fullName>
    </submittedName>
</protein>
<dbReference type="RefSeq" id="WP_076584009.1">
    <property type="nucleotide sequence ID" value="NZ_CP019329.1"/>
</dbReference>
<organism evidence="10 11">
    <name type="scientific">Natronorubrum daqingense</name>
    <dbReference type="NCBI Taxonomy" id="588898"/>
    <lineage>
        <taxon>Archaea</taxon>
        <taxon>Methanobacteriati</taxon>
        <taxon>Methanobacteriota</taxon>
        <taxon>Stenosarchaea group</taxon>
        <taxon>Halobacteria</taxon>
        <taxon>Halobacteriales</taxon>
        <taxon>Natrialbaceae</taxon>
        <taxon>Natronorubrum</taxon>
    </lineage>
</organism>
<accession>A0A1N7FYZ1</accession>
<feature type="transmembrane region" description="Helical" evidence="7">
    <location>
        <begin position="228"/>
        <end position="249"/>
    </location>
</feature>
<comment type="similarity">
    <text evidence="7">Belongs to the binding-protein-dependent transport system permease family.</text>
</comment>
<proteinExistence type="inferred from homology"/>
<feature type="transmembrane region" description="Helical" evidence="7">
    <location>
        <begin position="133"/>
        <end position="155"/>
    </location>
</feature>
<sequence length="266" mass="29209">MSTKSQTPLLDDRQIVRLGRIAVPIVILVLWQLGAEVYGQFALVTPAETLETAVDGFQDGWMVEDLLVTLTTLVIAYIIAVVSGIWVGIMLGLNRFWQEVFEPAILGTYSIPKITLFPIFLLIFGLGMDSMIAFGWFHGVFPVLILTMSAMATIDDTHMNVAQSLGLSQWQRFKEVIVPSILAGLVIGLRLGFSLTFLGIIIGEMFAARAGLGHSLMLYMETVQVDRMLAIITVLVLVASVINAVFYIIETRLRRRAGSSGDVAAM</sequence>
<keyword evidence="11" id="KW-1185">Reference proteome</keyword>
<reference evidence="9 12" key="1">
    <citation type="submission" date="2017-01" db="EMBL/GenBank/DDBJ databases">
        <title>Complete genome sequence of Haloterrigena daqingensis type strain (JX313T).</title>
        <authorList>
            <person name="Shuang W."/>
        </authorList>
    </citation>
    <scope>NUCLEOTIDE SEQUENCE [LARGE SCALE GENOMIC DNA]</scope>
    <source>
        <strain evidence="12">JX313</strain>
        <strain evidence="9">JX313T</strain>
        <plasmid evidence="12">Plasmid unnamed2</plasmid>
        <plasmid evidence="9">unnamed2</plasmid>
    </source>
</reference>
<dbReference type="InterPro" id="IPR000515">
    <property type="entry name" value="MetI-like"/>
</dbReference>
<evidence type="ECO:0000313" key="10">
    <source>
        <dbReference type="EMBL" id="SIS05495.1"/>
    </source>
</evidence>
<dbReference type="InterPro" id="IPR035906">
    <property type="entry name" value="MetI-like_sf"/>
</dbReference>
<feature type="transmembrane region" description="Helical" evidence="7">
    <location>
        <begin position="66"/>
        <end position="93"/>
    </location>
</feature>
<evidence type="ECO:0000256" key="6">
    <source>
        <dbReference type="ARBA" id="ARBA00023136"/>
    </source>
</evidence>
<evidence type="ECO:0000259" key="8">
    <source>
        <dbReference type="PROSITE" id="PS50928"/>
    </source>
</evidence>
<dbReference type="Proteomes" id="UP000185687">
    <property type="component" value="Unassembled WGS sequence"/>
</dbReference>
<reference evidence="10 11" key="2">
    <citation type="submission" date="2017-01" db="EMBL/GenBank/DDBJ databases">
        <authorList>
            <person name="Mah S.A."/>
            <person name="Swanson W.J."/>
            <person name="Moy G.W."/>
            <person name="Vacquier V.D."/>
        </authorList>
    </citation>
    <scope>NUCLEOTIDE SEQUENCE [LARGE SCALE GENOMIC DNA]</scope>
    <source>
        <strain evidence="10 11">CGMCC 1.8909</strain>
    </source>
</reference>
<keyword evidence="5 7" id="KW-1133">Transmembrane helix</keyword>
<feature type="transmembrane region" description="Helical" evidence="7">
    <location>
        <begin position="176"/>
        <end position="208"/>
    </location>
</feature>
<evidence type="ECO:0000256" key="5">
    <source>
        <dbReference type="ARBA" id="ARBA00022989"/>
    </source>
</evidence>
<keyword evidence="3" id="KW-1003">Cell membrane</keyword>
<evidence type="ECO:0000256" key="1">
    <source>
        <dbReference type="ARBA" id="ARBA00004651"/>
    </source>
</evidence>
<dbReference type="GeneID" id="30957857"/>
<name>A0A1N7FYZ1_9EURY</name>
<keyword evidence="2 7" id="KW-0813">Transport</keyword>
<evidence type="ECO:0000313" key="9">
    <source>
        <dbReference type="EMBL" id="APX98576.1"/>
    </source>
</evidence>
<dbReference type="SUPFAM" id="SSF161098">
    <property type="entry name" value="MetI-like"/>
    <property type="match status" value="1"/>
</dbReference>
<evidence type="ECO:0000256" key="4">
    <source>
        <dbReference type="ARBA" id="ARBA00022692"/>
    </source>
</evidence>
<keyword evidence="9" id="KW-0614">Plasmid</keyword>
<feature type="domain" description="ABC transmembrane type-1" evidence="8">
    <location>
        <begin position="66"/>
        <end position="246"/>
    </location>
</feature>
<evidence type="ECO:0000313" key="12">
    <source>
        <dbReference type="Proteomes" id="UP000187321"/>
    </source>
</evidence>
<feature type="transmembrane region" description="Helical" evidence="7">
    <location>
        <begin position="105"/>
        <end position="127"/>
    </location>
</feature>
<geneLocation type="plasmid" evidence="9">
    <name>unnamed2</name>
</geneLocation>
<dbReference type="GO" id="GO:0005886">
    <property type="term" value="C:plasma membrane"/>
    <property type="evidence" value="ECO:0007669"/>
    <property type="project" value="UniProtKB-SubCell"/>
</dbReference>
<feature type="transmembrane region" description="Helical" evidence="7">
    <location>
        <begin position="21"/>
        <end position="41"/>
    </location>
</feature>
<keyword evidence="4 7" id="KW-0812">Transmembrane</keyword>
<dbReference type="PANTHER" id="PTHR30151">
    <property type="entry name" value="ALKANE SULFONATE ABC TRANSPORTER-RELATED, MEMBRANE SUBUNIT"/>
    <property type="match status" value="1"/>
</dbReference>
<dbReference type="EMBL" id="CP019329">
    <property type="protein sequence ID" value="APX98576.1"/>
    <property type="molecule type" value="Genomic_DNA"/>
</dbReference>